<proteinExistence type="predicted"/>
<accession>A0ABP9ADN5</accession>
<feature type="transmembrane region" description="Helical" evidence="1">
    <location>
        <begin position="290"/>
        <end position="313"/>
    </location>
</feature>
<dbReference type="EMBL" id="BAABHO010000006">
    <property type="protein sequence ID" value="GAA4779362.1"/>
    <property type="molecule type" value="Genomic_DNA"/>
</dbReference>
<keyword evidence="1" id="KW-1133">Transmembrane helix</keyword>
<feature type="transmembrane region" description="Helical" evidence="1">
    <location>
        <begin position="124"/>
        <end position="147"/>
    </location>
</feature>
<feature type="transmembrane region" description="Helical" evidence="1">
    <location>
        <begin position="18"/>
        <end position="42"/>
    </location>
</feature>
<keyword evidence="1" id="KW-0812">Transmembrane</keyword>
<feature type="transmembrane region" description="Helical" evidence="1">
    <location>
        <begin position="54"/>
        <end position="72"/>
    </location>
</feature>
<comment type="caution">
    <text evidence="2">The sequence shown here is derived from an EMBL/GenBank/DDBJ whole genome shotgun (WGS) entry which is preliminary data.</text>
</comment>
<dbReference type="Proteomes" id="UP001500928">
    <property type="component" value="Unassembled WGS sequence"/>
</dbReference>
<protein>
    <submittedName>
        <fullName evidence="2">Uncharacterized protein</fullName>
    </submittedName>
</protein>
<keyword evidence="3" id="KW-1185">Reference proteome</keyword>
<feature type="transmembrane region" description="Helical" evidence="1">
    <location>
        <begin position="227"/>
        <end position="249"/>
    </location>
</feature>
<evidence type="ECO:0000313" key="3">
    <source>
        <dbReference type="Proteomes" id="UP001500928"/>
    </source>
</evidence>
<sequence length="325" mass="33051">MTAPAPAAVRTTWSWPRVLGVTGAVLLVAMVVHVVALVLLGGPVGGPVSLRKPATFAETGWLLCWSVALVLARLRMRPWQRHVVGVAVLAFAVVEPVVMGIQAWRGVPSHYNFSTPFDAALVRIGAAGTAAVFVVGMVVLLVATLRSPGTSSHGTPPELRLGVAAGVVVTLVACAVGMVMISTNSGVYRGGLGSGFGRTGAYFGPDAATVGPDYAGFRPATAGGDLVLPHAVGVHGMLLLAVPAVLLAGTAAHHRLALVATMVGAVLLALAVLLVHAFRMLPLDALGVPALVVLALCVLAYLGALASAGRSLLASRSTSRRVTSA</sequence>
<reference evidence="3" key="1">
    <citation type="journal article" date="2019" name="Int. J. Syst. Evol. Microbiol.">
        <title>The Global Catalogue of Microorganisms (GCM) 10K type strain sequencing project: providing services to taxonomists for standard genome sequencing and annotation.</title>
        <authorList>
            <consortium name="The Broad Institute Genomics Platform"/>
            <consortium name="The Broad Institute Genome Sequencing Center for Infectious Disease"/>
            <person name="Wu L."/>
            <person name="Ma J."/>
        </authorList>
    </citation>
    <scope>NUCLEOTIDE SEQUENCE [LARGE SCALE GENOMIC DNA]</scope>
    <source>
        <strain evidence="3">JCM 17979</strain>
    </source>
</reference>
<feature type="transmembrane region" description="Helical" evidence="1">
    <location>
        <begin position="84"/>
        <end position="104"/>
    </location>
</feature>
<keyword evidence="1" id="KW-0472">Membrane</keyword>
<evidence type="ECO:0000256" key="1">
    <source>
        <dbReference type="SAM" id="Phobius"/>
    </source>
</evidence>
<organism evidence="2 3">
    <name type="scientific">Actinomycetospora chlora</name>
    <dbReference type="NCBI Taxonomy" id="663608"/>
    <lineage>
        <taxon>Bacteria</taxon>
        <taxon>Bacillati</taxon>
        <taxon>Actinomycetota</taxon>
        <taxon>Actinomycetes</taxon>
        <taxon>Pseudonocardiales</taxon>
        <taxon>Pseudonocardiaceae</taxon>
        <taxon>Actinomycetospora</taxon>
    </lineage>
</organism>
<name>A0ABP9ADN5_9PSEU</name>
<feature type="transmembrane region" description="Helical" evidence="1">
    <location>
        <begin position="159"/>
        <end position="181"/>
    </location>
</feature>
<gene>
    <name evidence="2" type="ORF">GCM10023200_10620</name>
</gene>
<feature type="transmembrane region" description="Helical" evidence="1">
    <location>
        <begin position="256"/>
        <end position="278"/>
    </location>
</feature>
<dbReference type="RefSeq" id="WP_345411478.1">
    <property type="nucleotide sequence ID" value="NZ_BAABHO010000006.1"/>
</dbReference>
<evidence type="ECO:0000313" key="2">
    <source>
        <dbReference type="EMBL" id="GAA4779362.1"/>
    </source>
</evidence>